<organism evidence="1">
    <name type="scientific">Arundo donax</name>
    <name type="common">Giant reed</name>
    <name type="synonym">Donax arundinaceus</name>
    <dbReference type="NCBI Taxonomy" id="35708"/>
    <lineage>
        <taxon>Eukaryota</taxon>
        <taxon>Viridiplantae</taxon>
        <taxon>Streptophyta</taxon>
        <taxon>Embryophyta</taxon>
        <taxon>Tracheophyta</taxon>
        <taxon>Spermatophyta</taxon>
        <taxon>Magnoliopsida</taxon>
        <taxon>Liliopsida</taxon>
        <taxon>Poales</taxon>
        <taxon>Poaceae</taxon>
        <taxon>PACMAD clade</taxon>
        <taxon>Arundinoideae</taxon>
        <taxon>Arundineae</taxon>
        <taxon>Arundo</taxon>
    </lineage>
</organism>
<accession>A0A0A9BJF8</accession>
<reference evidence="1" key="2">
    <citation type="journal article" date="2015" name="Data Brief">
        <title>Shoot transcriptome of the giant reed, Arundo donax.</title>
        <authorList>
            <person name="Barrero R.A."/>
            <person name="Guerrero F.D."/>
            <person name="Moolhuijzen P."/>
            <person name="Goolsby J.A."/>
            <person name="Tidwell J."/>
            <person name="Bellgard S.E."/>
            <person name="Bellgard M.I."/>
        </authorList>
    </citation>
    <scope>NUCLEOTIDE SEQUENCE</scope>
    <source>
        <tissue evidence="1">Shoot tissue taken approximately 20 cm above the soil surface</tissue>
    </source>
</reference>
<name>A0A0A9BJF8_ARUDO</name>
<evidence type="ECO:0000313" key="1">
    <source>
        <dbReference type="EMBL" id="JAD59422.1"/>
    </source>
</evidence>
<dbReference type="EMBL" id="GBRH01238473">
    <property type="protein sequence ID" value="JAD59422.1"/>
    <property type="molecule type" value="Transcribed_RNA"/>
</dbReference>
<dbReference type="AlphaFoldDB" id="A0A0A9BJF8"/>
<proteinExistence type="predicted"/>
<protein>
    <submittedName>
        <fullName evidence="1">Uncharacterized protein</fullName>
    </submittedName>
</protein>
<reference evidence="1" key="1">
    <citation type="submission" date="2014-09" db="EMBL/GenBank/DDBJ databases">
        <authorList>
            <person name="Magalhaes I.L.F."/>
            <person name="Oliveira U."/>
            <person name="Santos F.R."/>
            <person name="Vidigal T.H.D.A."/>
            <person name="Brescovit A.D."/>
            <person name="Santos A.J."/>
        </authorList>
    </citation>
    <scope>NUCLEOTIDE SEQUENCE</scope>
    <source>
        <tissue evidence="1">Shoot tissue taken approximately 20 cm above the soil surface</tissue>
    </source>
</reference>
<sequence length="28" mass="3365">MIRVRLFSCSHFRAHQQIGNCSYFRTCC</sequence>